<feature type="domain" description="SAM" evidence="3">
    <location>
        <begin position="55"/>
        <end position="120"/>
    </location>
</feature>
<reference evidence="4" key="1">
    <citation type="submission" date="2020-10" db="EMBL/GenBank/DDBJ databases">
        <title>Unveiling of a novel bifunctional photoreceptor, Dualchrome1, isolated from a cosmopolitan green alga.</title>
        <authorList>
            <person name="Suzuki S."/>
            <person name="Kawachi M."/>
        </authorList>
    </citation>
    <scope>NUCLEOTIDE SEQUENCE</scope>
    <source>
        <strain evidence="4">NIES 2893</strain>
    </source>
</reference>
<dbReference type="EMBL" id="BNJQ01000001">
    <property type="protein sequence ID" value="GHP01536.1"/>
    <property type="molecule type" value="Genomic_DNA"/>
</dbReference>
<keyword evidence="2" id="KW-1133">Transmembrane helix</keyword>
<evidence type="ECO:0000256" key="1">
    <source>
        <dbReference type="SAM" id="MobiDB-lite"/>
    </source>
</evidence>
<evidence type="ECO:0000313" key="4">
    <source>
        <dbReference type="EMBL" id="GHP01536.1"/>
    </source>
</evidence>
<feature type="transmembrane region" description="Helical" evidence="2">
    <location>
        <begin position="247"/>
        <end position="270"/>
    </location>
</feature>
<keyword evidence="5" id="KW-1185">Reference proteome</keyword>
<evidence type="ECO:0000259" key="3">
    <source>
        <dbReference type="PROSITE" id="PS50105"/>
    </source>
</evidence>
<dbReference type="InterPro" id="IPR001660">
    <property type="entry name" value="SAM"/>
</dbReference>
<feature type="region of interest" description="Disordered" evidence="1">
    <location>
        <begin position="467"/>
        <end position="499"/>
    </location>
</feature>
<name>A0A830H354_9CHLO</name>
<sequence>MAAGATAAVLAMLNVAHRQQGGGGSVDDDDAARANKSNNSNATGPHDNSALLVKWSVDSVVSWLEEECEASRDVVQAAREARVDGATLLCMNHDAWAELGVKSRVEQARFMGRTKQLTARGEKARWARQSKQRDNSQTPGGAGDTLEDGETSVSLTDGEILAAKTLKEWMDKFAWWVYIHKNFLGGAEHRLYWHKCIAAALGADGASCKDHYLRFVSMYNVIGVLIFAITSEAMLNSEAPDESIDIVFLLFIGMSTVSSSLGTLLSIVFYNVVSAVHENNFALFAKLSFTQKAMSFVNDSTIQSMQLMMYGAMIKTLKWFLLAYKKDSPLTVWQTVWVLLIPVVWHIGFSRLLRNVILTSNVTLFGGFISRREVEPPGAEDDWHMHATEEEATRLVADNTYRTMNVKDFDVQIVDRYARVAVEEADSAAAVENEDVEQLAGVATSHEDSGSAAILASVALLNHDTKSRRARAKTLRRTKSFQKKHGGMTPYSTTPSGAYHKVHPEPEIALNLRASEHTPRTSNHKAGTPHLAPISAFEEETV</sequence>
<keyword evidence="2" id="KW-0812">Transmembrane</keyword>
<feature type="transmembrane region" description="Helical" evidence="2">
    <location>
        <begin position="336"/>
        <end position="353"/>
    </location>
</feature>
<organism evidence="4 5">
    <name type="scientific">Pycnococcus provasolii</name>
    <dbReference type="NCBI Taxonomy" id="41880"/>
    <lineage>
        <taxon>Eukaryota</taxon>
        <taxon>Viridiplantae</taxon>
        <taxon>Chlorophyta</taxon>
        <taxon>Pseudoscourfieldiophyceae</taxon>
        <taxon>Pseudoscourfieldiales</taxon>
        <taxon>Pycnococcaceae</taxon>
        <taxon>Pycnococcus</taxon>
    </lineage>
</organism>
<feature type="compositionally biased region" description="Basic residues" evidence="1">
    <location>
        <begin position="467"/>
        <end position="486"/>
    </location>
</feature>
<dbReference type="OrthoDB" id="8883818at2759"/>
<dbReference type="InterPro" id="IPR013761">
    <property type="entry name" value="SAM/pointed_sf"/>
</dbReference>
<evidence type="ECO:0000313" key="5">
    <source>
        <dbReference type="Proteomes" id="UP000660262"/>
    </source>
</evidence>
<evidence type="ECO:0000256" key="2">
    <source>
        <dbReference type="SAM" id="Phobius"/>
    </source>
</evidence>
<feature type="transmembrane region" description="Helical" evidence="2">
    <location>
        <begin position="216"/>
        <end position="235"/>
    </location>
</feature>
<feature type="region of interest" description="Disordered" evidence="1">
    <location>
        <begin position="20"/>
        <end position="48"/>
    </location>
</feature>
<accession>A0A830H354</accession>
<dbReference type="Gene3D" id="1.10.150.50">
    <property type="entry name" value="Transcription Factor, Ets-1"/>
    <property type="match status" value="1"/>
</dbReference>
<dbReference type="Proteomes" id="UP000660262">
    <property type="component" value="Unassembled WGS sequence"/>
</dbReference>
<dbReference type="SUPFAM" id="SSF47769">
    <property type="entry name" value="SAM/Pointed domain"/>
    <property type="match status" value="1"/>
</dbReference>
<protein>
    <recommendedName>
        <fullName evidence="3">SAM domain-containing protein</fullName>
    </recommendedName>
</protein>
<keyword evidence="2" id="KW-0472">Membrane</keyword>
<gene>
    <name evidence="4" type="ORF">PPROV_000029200</name>
</gene>
<comment type="caution">
    <text evidence="4">The sequence shown here is derived from an EMBL/GenBank/DDBJ whole genome shotgun (WGS) entry which is preliminary data.</text>
</comment>
<feature type="region of interest" description="Disordered" evidence="1">
    <location>
        <begin position="117"/>
        <end position="151"/>
    </location>
</feature>
<proteinExistence type="predicted"/>
<dbReference type="AlphaFoldDB" id="A0A830H354"/>
<feature type="region of interest" description="Disordered" evidence="1">
    <location>
        <begin position="517"/>
        <end position="542"/>
    </location>
</feature>
<dbReference type="PROSITE" id="PS50105">
    <property type="entry name" value="SAM_DOMAIN"/>
    <property type="match status" value="1"/>
</dbReference>